<dbReference type="RefSeq" id="WP_135247220.1">
    <property type="nucleotide sequence ID" value="NZ_SIHO01000005.1"/>
</dbReference>
<organism evidence="2 3">
    <name type="scientific">Glacieibacterium arshaanense</name>
    <dbReference type="NCBI Taxonomy" id="2511025"/>
    <lineage>
        <taxon>Bacteria</taxon>
        <taxon>Pseudomonadati</taxon>
        <taxon>Pseudomonadota</taxon>
        <taxon>Alphaproteobacteria</taxon>
        <taxon>Sphingomonadales</taxon>
        <taxon>Sphingosinicellaceae</taxon>
        <taxon>Glacieibacterium</taxon>
    </lineage>
</organism>
<keyword evidence="1" id="KW-0472">Membrane</keyword>
<gene>
    <name evidence="2" type="ORF">EUV02_15440</name>
</gene>
<feature type="transmembrane region" description="Helical" evidence="1">
    <location>
        <begin position="32"/>
        <end position="51"/>
    </location>
</feature>
<dbReference type="Proteomes" id="UP000297737">
    <property type="component" value="Unassembled WGS sequence"/>
</dbReference>
<proteinExistence type="predicted"/>
<evidence type="ECO:0000256" key="1">
    <source>
        <dbReference type="SAM" id="Phobius"/>
    </source>
</evidence>
<name>A0A4Y9EKN2_9SPHN</name>
<comment type="caution">
    <text evidence="2">The sequence shown here is derived from an EMBL/GenBank/DDBJ whole genome shotgun (WGS) entry which is preliminary data.</text>
</comment>
<dbReference type="AlphaFoldDB" id="A0A4Y9EKN2"/>
<keyword evidence="3" id="KW-1185">Reference proteome</keyword>
<evidence type="ECO:0000313" key="2">
    <source>
        <dbReference type="EMBL" id="TFU00039.1"/>
    </source>
</evidence>
<keyword evidence="1" id="KW-1133">Transmembrane helix</keyword>
<reference evidence="2 3" key="1">
    <citation type="submission" date="2019-02" db="EMBL/GenBank/DDBJ databases">
        <title>Polymorphobacter sp. isolated from the lake at the Tibet of China.</title>
        <authorList>
            <person name="Li A."/>
        </authorList>
    </citation>
    <scope>NUCLEOTIDE SEQUENCE [LARGE SCALE GENOMIC DNA]</scope>
    <source>
        <strain evidence="2 3">DJ1R-1</strain>
    </source>
</reference>
<protein>
    <submittedName>
        <fullName evidence="2">Uncharacterized protein</fullName>
    </submittedName>
</protein>
<accession>A0A4Y9EKN2</accession>
<dbReference type="EMBL" id="SIHO01000005">
    <property type="protein sequence ID" value="TFU00039.1"/>
    <property type="molecule type" value="Genomic_DNA"/>
</dbReference>
<evidence type="ECO:0000313" key="3">
    <source>
        <dbReference type="Proteomes" id="UP000297737"/>
    </source>
</evidence>
<keyword evidence="1" id="KW-0812">Transmembrane</keyword>
<sequence length="115" mass="12806">MATDRIEEIAEECQASGMPLDNLLKPEAKFRLATIARPIVLLFVPATILMWAVGASFWIIVLWLVGFGLFGAITACPRCRQSIYWNERKPFLTLAGEAHGVCTRCGFAFEPNCNE</sequence>